<feature type="region of interest" description="Disordered" evidence="1">
    <location>
        <begin position="322"/>
        <end position="350"/>
    </location>
</feature>
<dbReference type="STRING" id="633813.SAMN04488087_0835"/>
<accession>A0A1M6RG69</accession>
<evidence type="ECO:0000313" key="2">
    <source>
        <dbReference type="EMBL" id="SHK31459.1"/>
    </source>
</evidence>
<dbReference type="SUPFAM" id="SSF53448">
    <property type="entry name" value="Nucleotide-diphospho-sugar transferases"/>
    <property type="match status" value="1"/>
</dbReference>
<dbReference type="EMBL" id="FRAU01000002">
    <property type="protein sequence ID" value="SHK31459.1"/>
    <property type="molecule type" value="Genomic_DNA"/>
</dbReference>
<protein>
    <recommendedName>
        <fullName evidence="4">Glycosyl transferase family 8</fullName>
    </recommendedName>
</protein>
<evidence type="ECO:0000313" key="3">
    <source>
        <dbReference type="Proteomes" id="UP000185812"/>
    </source>
</evidence>
<feature type="compositionally biased region" description="Polar residues" evidence="1">
    <location>
        <begin position="340"/>
        <end position="350"/>
    </location>
</feature>
<keyword evidence="3" id="KW-1185">Reference proteome</keyword>
<evidence type="ECO:0008006" key="4">
    <source>
        <dbReference type="Google" id="ProtNLM"/>
    </source>
</evidence>
<evidence type="ECO:0000256" key="1">
    <source>
        <dbReference type="SAM" id="MobiDB-lite"/>
    </source>
</evidence>
<dbReference type="AlphaFoldDB" id="A0A1M6RG69"/>
<sequence length="350" mass="40533">MASSHPEGYVLHTYGAERYVRHAVASVVTLRRHDTSRPVALFCPPEHQALLERYGLDRLFQVIAPLPEAHRSIVGFKHHLHRFMPFERCLFVDVDMIWCRNPDPLWQQLAAFPFTATGLERADFFFGGPKGIGVVLDVLLDRRRRTLRRFGLTYLPRVQAGMIYARDAALTRTVCELASEFLARRSETHFRSRLHEGRSEESCEWSLAMAMSQLNLPVFPWFAGQNSPQLDYIDDLTVHDPDFKQVICRYYTDRFVYSLRGIPSPFLRRLLLRIFTQLPGRGDYMDVTPFALHFGWLHQKQPFHAFAERIWRALTQEPDAASLWDGKQVPEKDGVARVESPSQATQHNQQ</sequence>
<gene>
    <name evidence="2" type="ORF">SAMN04488087_0835</name>
</gene>
<dbReference type="Gene3D" id="3.90.550.10">
    <property type="entry name" value="Spore Coat Polysaccharide Biosynthesis Protein SpsA, Chain A"/>
    <property type="match status" value="1"/>
</dbReference>
<dbReference type="Proteomes" id="UP000185812">
    <property type="component" value="Unassembled WGS sequence"/>
</dbReference>
<proteinExistence type="predicted"/>
<organism evidence="2 3">
    <name type="scientific">Rhodothermus profundi</name>
    <dbReference type="NCBI Taxonomy" id="633813"/>
    <lineage>
        <taxon>Bacteria</taxon>
        <taxon>Pseudomonadati</taxon>
        <taxon>Rhodothermota</taxon>
        <taxon>Rhodothermia</taxon>
        <taxon>Rhodothermales</taxon>
        <taxon>Rhodothermaceae</taxon>
        <taxon>Rhodothermus</taxon>
    </lineage>
</organism>
<dbReference type="OrthoDB" id="1490936at2"/>
<dbReference type="RefSeq" id="WP_072714706.1">
    <property type="nucleotide sequence ID" value="NZ_FRAU01000002.1"/>
</dbReference>
<reference evidence="3" key="1">
    <citation type="submission" date="2016-11" db="EMBL/GenBank/DDBJ databases">
        <authorList>
            <person name="Varghese N."/>
            <person name="Submissions S."/>
        </authorList>
    </citation>
    <scope>NUCLEOTIDE SEQUENCE [LARGE SCALE GENOMIC DNA]</scope>
    <source>
        <strain evidence="3">DSM 22212</strain>
    </source>
</reference>
<name>A0A1M6RG69_9BACT</name>
<dbReference type="InterPro" id="IPR029044">
    <property type="entry name" value="Nucleotide-diphossugar_trans"/>
</dbReference>